<keyword evidence="1 6" id="KW-0963">Cytoplasm</keyword>
<feature type="binding site" evidence="6">
    <location>
        <begin position="130"/>
        <end position="131"/>
    </location>
    <ligand>
        <name>S-adenosyl-L-methionine</name>
        <dbReference type="ChEBI" id="CHEBI:59789"/>
    </ligand>
</feature>
<organism evidence="7 8">
    <name type="scientific">Candidatus Reconcilbacillus cellulovorans</name>
    <dbReference type="NCBI Taxonomy" id="1906605"/>
    <lineage>
        <taxon>Bacteria</taxon>
        <taxon>Bacillati</taxon>
        <taxon>Bacillota</taxon>
        <taxon>Bacilli</taxon>
        <taxon>Bacillales</taxon>
        <taxon>Paenibacillaceae</taxon>
        <taxon>Candidatus Reconcilbacillus</taxon>
    </lineage>
</organism>
<evidence type="ECO:0000313" key="7">
    <source>
        <dbReference type="EMBL" id="PDO10410.1"/>
    </source>
</evidence>
<comment type="caution">
    <text evidence="6">Lacks conserved residue(s) required for the propagation of feature annotation.</text>
</comment>
<dbReference type="SUPFAM" id="SSF53335">
    <property type="entry name" value="S-adenosyl-L-methionine-dependent methyltransferases"/>
    <property type="match status" value="1"/>
</dbReference>
<dbReference type="AlphaFoldDB" id="A0A2A6DZU9"/>
<comment type="similarity">
    <text evidence="6">Belongs to the methyltransferase superfamily. RNA methyltransferase RsmG family.</text>
</comment>
<dbReference type="GO" id="GO:0005829">
    <property type="term" value="C:cytosol"/>
    <property type="evidence" value="ECO:0007669"/>
    <property type="project" value="TreeGrafter"/>
</dbReference>
<dbReference type="EMBL" id="MOXJ01000015">
    <property type="protein sequence ID" value="PDO10410.1"/>
    <property type="molecule type" value="Genomic_DNA"/>
</dbReference>
<reference evidence="7 8" key="1">
    <citation type="submission" date="2016-12" db="EMBL/GenBank/DDBJ databases">
        <title>Candidatus Reconcilibacillus cellulovorans genome.</title>
        <authorList>
            <person name="Kolinko S."/>
            <person name="Wu Y.-W."/>
            <person name="Tachea F."/>
            <person name="Denzel E."/>
            <person name="Hiras J."/>
            <person name="Baecker N."/>
            <person name="Chan L.J."/>
            <person name="Eichorst S.A."/>
            <person name="Frey D."/>
            <person name="Adams P.D."/>
            <person name="Pray T."/>
            <person name="Tanjore D."/>
            <person name="Petzold C.J."/>
            <person name="Gladden J.M."/>
            <person name="Simmons B.A."/>
            <person name="Singer S.W."/>
        </authorList>
    </citation>
    <scope>NUCLEOTIDE SEQUENCE [LARGE SCALE GENOMIC DNA]</scope>
    <source>
        <strain evidence="7">JTherm</strain>
    </source>
</reference>
<comment type="subcellular location">
    <subcellularLocation>
        <location evidence="6">Cytoplasm</location>
    </subcellularLocation>
</comment>
<sequence length="241" mass="27254">MSGVPEWFSETVDRYGLRLPEGAFDRFRIYFRELVRWNERMNLTAITDEEGVYSKHFLDSLSPAFFWDFAKAGSLADVGSGAGFPGVPLKIVFPHLEVLLVDSLRKRVEFLRHLVDALGLDRVECVHGRAEDVARSAECRDRFDVVTARAVARMAVLTELCVPFVRPGGFFVAMKASGADEEVREALYSFSELNARLDEVREFRLPPEGAVRRLVLLTKLGATPARYPRQPGVPERRPLVR</sequence>
<evidence type="ECO:0000256" key="6">
    <source>
        <dbReference type="HAMAP-Rule" id="MF_00074"/>
    </source>
</evidence>
<dbReference type="PIRSF" id="PIRSF003078">
    <property type="entry name" value="GidB"/>
    <property type="match status" value="1"/>
</dbReference>
<dbReference type="PANTHER" id="PTHR31760">
    <property type="entry name" value="S-ADENOSYL-L-METHIONINE-DEPENDENT METHYLTRANSFERASES SUPERFAMILY PROTEIN"/>
    <property type="match status" value="1"/>
</dbReference>
<dbReference type="FunFam" id="3.40.50.150:FF:000041">
    <property type="entry name" value="Ribosomal RNA small subunit methyltransferase G"/>
    <property type="match status" value="1"/>
</dbReference>
<dbReference type="GO" id="GO:0070043">
    <property type="term" value="F:rRNA (guanine-N7-)-methyltransferase activity"/>
    <property type="evidence" value="ECO:0007669"/>
    <property type="project" value="UniProtKB-UniRule"/>
</dbReference>
<evidence type="ECO:0000256" key="1">
    <source>
        <dbReference type="ARBA" id="ARBA00022490"/>
    </source>
</evidence>
<gene>
    <name evidence="6" type="primary">rsmG</name>
    <name evidence="7" type="ORF">BLM47_07755</name>
</gene>
<feature type="binding site" evidence="6">
    <location>
        <position position="149"/>
    </location>
    <ligand>
        <name>S-adenosyl-L-methionine</name>
        <dbReference type="ChEBI" id="CHEBI:59789"/>
    </ligand>
</feature>
<proteinExistence type="inferred from homology"/>
<evidence type="ECO:0000256" key="3">
    <source>
        <dbReference type="ARBA" id="ARBA00022603"/>
    </source>
</evidence>
<comment type="function">
    <text evidence="6">Specifically methylates the N7 position of guanine in position 535 of 16S rRNA.</text>
</comment>
<evidence type="ECO:0000256" key="2">
    <source>
        <dbReference type="ARBA" id="ARBA00022552"/>
    </source>
</evidence>
<dbReference type="PANTHER" id="PTHR31760:SF0">
    <property type="entry name" value="S-ADENOSYL-L-METHIONINE-DEPENDENT METHYLTRANSFERASES SUPERFAMILY PROTEIN"/>
    <property type="match status" value="1"/>
</dbReference>
<evidence type="ECO:0000256" key="4">
    <source>
        <dbReference type="ARBA" id="ARBA00022679"/>
    </source>
</evidence>
<dbReference type="HAMAP" id="MF_00074">
    <property type="entry name" value="16SrRNA_methyltr_G"/>
    <property type="match status" value="1"/>
</dbReference>
<keyword evidence="4 6" id="KW-0808">Transferase</keyword>
<dbReference type="InterPro" id="IPR003682">
    <property type="entry name" value="rRNA_ssu_MeTfrase_G"/>
</dbReference>
<feature type="binding site" evidence="6">
    <location>
        <position position="79"/>
    </location>
    <ligand>
        <name>S-adenosyl-L-methionine</name>
        <dbReference type="ChEBI" id="CHEBI:59789"/>
    </ligand>
</feature>
<keyword evidence="3 6" id="KW-0489">Methyltransferase</keyword>
<dbReference type="Proteomes" id="UP000243688">
    <property type="component" value="Unassembled WGS sequence"/>
</dbReference>
<keyword evidence="2 6" id="KW-0698">rRNA processing</keyword>
<name>A0A2A6DZU9_9BACL</name>
<accession>A0A2A6DZU9</accession>
<dbReference type="CDD" id="cd02440">
    <property type="entry name" value="AdoMet_MTases"/>
    <property type="match status" value="1"/>
</dbReference>
<keyword evidence="5 6" id="KW-0949">S-adenosyl-L-methionine</keyword>
<feature type="binding site" evidence="6">
    <location>
        <position position="84"/>
    </location>
    <ligand>
        <name>S-adenosyl-L-methionine</name>
        <dbReference type="ChEBI" id="CHEBI:59789"/>
    </ligand>
</feature>
<dbReference type="InterPro" id="IPR029063">
    <property type="entry name" value="SAM-dependent_MTases_sf"/>
</dbReference>
<protein>
    <recommendedName>
        <fullName evidence="6">Ribosomal RNA small subunit methyltransferase G</fullName>
        <ecNumber evidence="6">2.1.1.-</ecNumber>
    </recommendedName>
    <alternativeName>
        <fullName evidence="6">16S rRNA 7-methylguanosine methyltransferase</fullName>
        <shortName evidence="6">16S rRNA m7G methyltransferase</shortName>
    </alternativeName>
</protein>
<evidence type="ECO:0000256" key="5">
    <source>
        <dbReference type="ARBA" id="ARBA00022691"/>
    </source>
</evidence>
<dbReference type="Gene3D" id="3.40.50.150">
    <property type="entry name" value="Vaccinia Virus protein VP39"/>
    <property type="match status" value="1"/>
</dbReference>
<dbReference type="Pfam" id="PF02527">
    <property type="entry name" value="GidB"/>
    <property type="match status" value="1"/>
</dbReference>
<dbReference type="NCBIfam" id="TIGR00138">
    <property type="entry name" value="rsmG_gidB"/>
    <property type="match status" value="1"/>
</dbReference>
<comment type="caution">
    <text evidence="7">The sequence shown here is derived from an EMBL/GenBank/DDBJ whole genome shotgun (WGS) entry which is preliminary data.</text>
</comment>
<evidence type="ECO:0000313" key="8">
    <source>
        <dbReference type="Proteomes" id="UP000243688"/>
    </source>
</evidence>
<dbReference type="EC" id="2.1.1.-" evidence="6"/>